<dbReference type="KEGG" id="ker:91107451"/>
<dbReference type="AlphaFoldDB" id="A0AAX4KWM2"/>
<evidence type="ECO:0000313" key="2">
    <source>
        <dbReference type="EMBL" id="WWD10514.1"/>
    </source>
</evidence>
<dbReference type="PROSITE" id="PS50231">
    <property type="entry name" value="RICIN_B_LECTIN"/>
    <property type="match status" value="1"/>
</dbReference>
<organism evidence="2 3">
    <name type="scientific">Kwoniella europaea PYCC6329</name>
    <dbReference type="NCBI Taxonomy" id="1423913"/>
    <lineage>
        <taxon>Eukaryota</taxon>
        <taxon>Fungi</taxon>
        <taxon>Dikarya</taxon>
        <taxon>Basidiomycota</taxon>
        <taxon>Agaricomycotina</taxon>
        <taxon>Tremellomycetes</taxon>
        <taxon>Tremellales</taxon>
        <taxon>Cryptococcaceae</taxon>
        <taxon>Kwoniella</taxon>
    </lineage>
</organism>
<name>A0AAX4KWM2_9TREE</name>
<protein>
    <recommendedName>
        <fullName evidence="4">Ricin B lectin domain-containing protein</fullName>
    </recommendedName>
</protein>
<evidence type="ECO:0000256" key="1">
    <source>
        <dbReference type="SAM" id="SignalP"/>
    </source>
</evidence>
<dbReference type="RefSeq" id="XP_066088481.1">
    <property type="nucleotide sequence ID" value="XM_066232384.1"/>
</dbReference>
<sequence length="160" mass="16674">MLFIATLLPLLALTSVSAIPTKRDGPGKLRLKGTNQCLGKAKENGGSTGTNGIWTEPCDTAISWKIPPMAQPGKIELQDYELSALDGGDGVSVDIPLTTGVYDPAKPGQQWAINPDGRISIGGAKMVCVSWLEGNIVQAKACGTGGDAPDGTIKQVWELA</sequence>
<feature type="chain" id="PRO_5043937725" description="Ricin B lectin domain-containing protein" evidence="1">
    <location>
        <begin position="19"/>
        <end position="160"/>
    </location>
</feature>
<feature type="signal peptide" evidence="1">
    <location>
        <begin position="1"/>
        <end position="18"/>
    </location>
</feature>
<keyword evidence="1" id="KW-0732">Signal</keyword>
<dbReference type="EMBL" id="CP144091">
    <property type="protein sequence ID" value="WWD10514.1"/>
    <property type="molecule type" value="Genomic_DNA"/>
</dbReference>
<dbReference type="GeneID" id="91107451"/>
<evidence type="ECO:0008006" key="4">
    <source>
        <dbReference type="Google" id="ProtNLM"/>
    </source>
</evidence>
<gene>
    <name evidence="2" type="ORF">V865_008650</name>
</gene>
<dbReference type="Proteomes" id="UP001358614">
    <property type="component" value="Chromosome 3"/>
</dbReference>
<keyword evidence="3" id="KW-1185">Reference proteome</keyword>
<evidence type="ECO:0000313" key="3">
    <source>
        <dbReference type="Proteomes" id="UP001358614"/>
    </source>
</evidence>
<reference evidence="2 3" key="1">
    <citation type="submission" date="2024-01" db="EMBL/GenBank/DDBJ databases">
        <title>Comparative genomics of Cryptococcus and Kwoniella reveals pathogenesis evolution and contrasting modes of karyotype evolution via chromosome fusion or intercentromeric recombination.</title>
        <authorList>
            <person name="Coelho M.A."/>
            <person name="David-Palma M."/>
            <person name="Shea T."/>
            <person name="Bowers K."/>
            <person name="McGinley-Smith S."/>
            <person name="Mohammad A.W."/>
            <person name="Gnirke A."/>
            <person name="Yurkov A.M."/>
            <person name="Nowrousian M."/>
            <person name="Sun S."/>
            <person name="Cuomo C.A."/>
            <person name="Heitman J."/>
        </authorList>
    </citation>
    <scope>NUCLEOTIDE SEQUENCE [LARGE SCALE GENOMIC DNA]</scope>
    <source>
        <strain evidence="2 3">PYCC6329</strain>
    </source>
</reference>
<proteinExistence type="predicted"/>
<accession>A0AAX4KWM2</accession>